<evidence type="ECO:0000256" key="1">
    <source>
        <dbReference type="ARBA" id="ARBA00022723"/>
    </source>
</evidence>
<organism evidence="6 7">
    <name type="scientific">Ditylenchus dipsaci</name>
    <dbReference type="NCBI Taxonomy" id="166011"/>
    <lineage>
        <taxon>Eukaryota</taxon>
        <taxon>Metazoa</taxon>
        <taxon>Ecdysozoa</taxon>
        <taxon>Nematoda</taxon>
        <taxon>Chromadorea</taxon>
        <taxon>Rhabditida</taxon>
        <taxon>Tylenchina</taxon>
        <taxon>Tylenchomorpha</taxon>
        <taxon>Sphaerularioidea</taxon>
        <taxon>Anguinidae</taxon>
        <taxon>Anguininae</taxon>
        <taxon>Ditylenchus</taxon>
    </lineage>
</organism>
<dbReference type="AlphaFoldDB" id="A0A915DIT8"/>
<dbReference type="GO" id="GO:0046872">
    <property type="term" value="F:metal ion binding"/>
    <property type="evidence" value="ECO:0007669"/>
    <property type="project" value="UniProtKB-KW"/>
</dbReference>
<keyword evidence="2 4" id="KW-0862">Zinc</keyword>
<evidence type="ECO:0000313" key="7">
    <source>
        <dbReference type="WBParaSite" id="jg20489"/>
    </source>
</evidence>
<proteinExistence type="predicted"/>
<evidence type="ECO:0000256" key="3">
    <source>
        <dbReference type="ARBA" id="ARBA00023038"/>
    </source>
</evidence>
<keyword evidence="3 4" id="KW-0440">LIM domain</keyword>
<reference evidence="7" key="1">
    <citation type="submission" date="2022-11" db="UniProtKB">
        <authorList>
            <consortium name="WormBaseParasite"/>
        </authorList>
    </citation>
    <scope>IDENTIFICATION</scope>
</reference>
<evidence type="ECO:0000256" key="4">
    <source>
        <dbReference type="PROSITE-ProRule" id="PRU00125"/>
    </source>
</evidence>
<keyword evidence="6" id="KW-1185">Reference proteome</keyword>
<sequence length="92" mass="10633">MHIPGDNLPECGICDEAIGVMEPKVKIQRQIFHKECFKCVICDQDLEIGCCGMDHGLCRYFGPLWFCNIHMNLGSGEKYELIKERRRQMKAN</sequence>
<evidence type="ECO:0000313" key="6">
    <source>
        <dbReference type="Proteomes" id="UP000887574"/>
    </source>
</evidence>
<dbReference type="PROSITE" id="PS00478">
    <property type="entry name" value="LIM_DOMAIN_1"/>
    <property type="match status" value="1"/>
</dbReference>
<dbReference type="Gene3D" id="2.10.110.10">
    <property type="entry name" value="Cysteine Rich Protein"/>
    <property type="match status" value="1"/>
</dbReference>
<dbReference type="WBParaSite" id="jg20489">
    <property type="protein sequence ID" value="jg20489"/>
    <property type="gene ID" value="jg20489"/>
</dbReference>
<feature type="domain" description="LIM zinc-binding" evidence="5">
    <location>
        <begin position="9"/>
        <end position="77"/>
    </location>
</feature>
<accession>A0A915DIT8</accession>
<evidence type="ECO:0000256" key="2">
    <source>
        <dbReference type="ARBA" id="ARBA00022833"/>
    </source>
</evidence>
<keyword evidence="1 4" id="KW-0479">Metal-binding</keyword>
<protein>
    <submittedName>
        <fullName evidence="7">LIM zinc-binding domain-containing protein</fullName>
    </submittedName>
</protein>
<name>A0A915DIT8_9BILA</name>
<evidence type="ECO:0000259" key="5">
    <source>
        <dbReference type="PROSITE" id="PS50023"/>
    </source>
</evidence>
<dbReference type="InterPro" id="IPR001781">
    <property type="entry name" value="Znf_LIM"/>
</dbReference>
<dbReference type="Proteomes" id="UP000887574">
    <property type="component" value="Unplaced"/>
</dbReference>
<dbReference type="PROSITE" id="PS50023">
    <property type="entry name" value="LIM_DOMAIN_2"/>
    <property type="match status" value="1"/>
</dbReference>